<keyword evidence="6" id="KW-1185">Reference proteome</keyword>
<evidence type="ECO:0000256" key="2">
    <source>
        <dbReference type="ARBA" id="ARBA00022729"/>
    </source>
</evidence>
<sequence>MFKKIAAAVALSTLAASSFAAPGFYAGADLGLTQIHSENNETSFGGFAGYRFTDNLSAELGYRKLGNWDLGGGIGFKTEQTHLSAVGTLPLSNGFSVFGRLGLNNLHGTATVDKIKVSDNEVKVLYGAGVGYDFGSNVSARVEVQKPFAAFTNVSASVIYSF</sequence>
<gene>
    <name evidence="5" type="ORF">E4O92_01920</name>
</gene>
<comment type="subcellular location">
    <subcellularLocation>
        <location evidence="1">Cell outer membrane</location>
    </subcellularLocation>
</comment>
<evidence type="ECO:0000256" key="1">
    <source>
        <dbReference type="ARBA" id="ARBA00004442"/>
    </source>
</evidence>
<dbReference type="EMBL" id="SPUM01000009">
    <property type="protein sequence ID" value="TFW35572.1"/>
    <property type="molecule type" value="Genomic_DNA"/>
</dbReference>
<feature type="signal peptide" evidence="3">
    <location>
        <begin position="1"/>
        <end position="20"/>
    </location>
</feature>
<keyword evidence="2 3" id="KW-0732">Signal</keyword>
<proteinExistence type="predicted"/>
<dbReference type="Proteomes" id="UP000297258">
    <property type="component" value="Unassembled WGS sequence"/>
</dbReference>
<dbReference type="AlphaFoldDB" id="A0A4Y9TAJ8"/>
<organism evidence="5 6">
    <name type="scientific">Massilia horti</name>
    <dbReference type="NCBI Taxonomy" id="2562153"/>
    <lineage>
        <taxon>Bacteria</taxon>
        <taxon>Pseudomonadati</taxon>
        <taxon>Pseudomonadota</taxon>
        <taxon>Betaproteobacteria</taxon>
        <taxon>Burkholderiales</taxon>
        <taxon>Oxalobacteraceae</taxon>
        <taxon>Telluria group</taxon>
        <taxon>Massilia</taxon>
    </lineage>
</organism>
<name>A0A4Y9TAJ8_9BURK</name>
<dbReference type="Pfam" id="PF13505">
    <property type="entry name" value="OMP_b-brl"/>
    <property type="match status" value="1"/>
</dbReference>
<evidence type="ECO:0000313" key="6">
    <source>
        <dbReference type="Proteomes" id="UP000297258"/>
    </source>
</evidence>
<dbReference type="RefSeq" id="WP_135188057.1">
    <property type="nucleotide sequence ID" value="NZ_SPUM01000009.1"/>
</dbReference>
<protein>
    <recommendedName>
        <fullName evidence="4">Outer membrane protein beta-barrel domain-containing protein</fullName>
    </recommendedName>
</protein>
<dbReference type="SUPFAM" id="SSF56925">
    <property type="entry name" value="OMPA-like"/>
    <property type="match status" value="1"/>
</dbReference>
<accession>A0A4Y9TAJ8</accession>
<dbReference type="Gene3D" id="2.40.160.20">
    <property type="match status" value="1"/>
</dbReference>
<feature type="domain" description="Outer membrane protein beta-barrel" evidence="4">
    <location>
        <begin position="7"/>
        <end position="148"/>
    </location>
</feature>
<evidence type="ECO:0000259" key="4">
    <source>
        <dbReference type="Pfam" id="PF13505"/>
    </source>
</evidence>
<evidence type="ECO:0000313" key="5">
    <source>
        <dbReference type="EMBL" id="TFW35572.1"/>
    </source>
</evidence>
<feature type="chain" id="PRO_5021307093" description="Outer membrane protein beta-barrel domain-containing protein" evidence="3">
    <location>
        <begin position="21"/>
        <end position="162"/>
    </location>
</feature>
<reference evidence="5 6" key="1">
    <citation type="submission" date="2019-03" db="EMBL/GenBank/DDBJ databases">
        <title>Draft genome of Massilia hortus sp. nov., a novel bacterial species of the Oxalobacteraceae family.</title>
        <authorList>
            <person name="Peta V."/>
            <person name="Raths R."/>
            <person name="Bucking H."/>
        </authorList>
    </citation>
    <scope>NUCLEOTIDE SEQUENCE [LARGE SCALE GENOMIC DNA]</scope>
    <source>
        <strain evidence="5 6">ONC3</strain>
    </source>
</reference>
<dbReference type="GO" id="GO:0009279">
    <property type="term" value="C:cell outer membrane"/>
    <property type="evidence" value="ECO:0007669"/>
    <property type="project" value="UniProtKB-SubCell"/>
</dbReference>
<dbReference type="InterPro" id="IPR027385">
    <property type="entry name" value="Beta-barrel_OMP"/>
</dbReference>
<dbReference type="InterPro" id="IPR011250">
    <property type="entry name" value="OMP/PagP_B-barrel"/>
</dbReference>
<evidence type="ECO:0000256" key="3">
    <source>
        <dbReference type="SAM" id="SignalP"/>
    </source>
</evidence>
<comment type="caution">
    <text evidence="5">The sequence shown here is derived from an EMBL/GenBank/DDBJ whole genome shotgun (WGS) entry which is preliminary data.</text>
</comment>
<dbReference type="OrthoDB" id="5360144at2"/>